<dbReference type="OMA" id="PLTCRPI"/>
<sequence>MSASADGGQPVVTVRQFRLRGGHDTDNSDSEEGKGGAVSRLRGGASAAATAGTRPTDAPQTTSLPTAAAAAPASLPPRAGSLSSLELFTSSSSRSSSPACSELPSGFMTSTAAAAATPAPNDLWGGKLSGSSSNNGRVSDTYQRGHRIGNHERGDGDTTQTRQQLRGTGSPVGALMTSARMRSAVEEERQTVPGKALAGDAAVVVEVSSMPSPTASASLALRTGAVQPRSAVAGFFKGKEASAPTAIEGVAFATSSTSFSADSAGGMSRPAASATATAVPSSPAPPTATGMGPIRTDAVPTVEATVASVYTGGPSGVIQESFQASAGSVASPTGARKASLAARSSSSSLDGDPVPLAPVQVASPTSTGLPSGGVATATLGLSTRKLTVPFTTAAGVDTSPSSSFPRQPLPSTTRPSTAAAASAGAGRTAIPAAASTAASSAFTAVPDGRSSALGSGSPVLFGPGSVVYNRVSAKGCGSVPSSVLEVPSRPKWCAPPGEYTASPSPPAAAAQSAAISAAPPPLPGPVVSTRAAHAAEPTPAAARTSAFSTSQPFLDLLTRPHRQAPQLPGATHTPAVLSLIEDDGRPRCSSPPVSSAPSTEGNTAETGQPKTVRAQGRGPPSSLIASPPSPPTRHAASSAEGATSPLLSQSAAVTAAQRQREAAVVIYDDRVPPAKRRAKRQARPMTGQTVAIAPTDPMSVCVLRGLRTGAPQDGNREDPLTCRPILRIGGGGAGWRRNPVDWFSERPPLDGRAVEADGCEGVDGSDNGTRGRLDHSTALHGFSGIPTGYDQYPGRRPGEDRSAKLTMRSASKYTVQRLFNEPQPQHKACVDSYISGTGNGESVPCVVMHLGQQGAQTASDVTATHGDVSSAGLSSAKFSPAAASTRTAVSLLTDESVNVDLLNYCRSRRKQQQQQHR</sequence>
<protein>
    <submittedName>
        <fullName evidence="2">Uncharacterized protein</fullName>
    </submittedName>
</protein>
<reference evidence="2 3" key="2">
    <citation type="journal article" date="2011" name="Genome Res.">
        <title>Chromosome and gene copy number variation allow major structural change between species and strains of Leishmania.</title>
        <authorList>
            <person name="Rogers M.B."/>
            <person name="Hilley J.D."/>
            <person name="Dickens N.J."/>
            <person name="Wilkes J."/>
            <person name="Bates P.A."/>
            <person name="Depledge D.P."/>
            <person name="Harris D."/>
            <person name="Her Y."/>
            <person name="Herzyk P."/>
            <person name="Imamura H."/>
            <person name="Otto T.D."/>
            <person name="Sanders M."/>
            <person name="Seeger K."/>
            <person name="Dujardin J.C."/>
            <person name="Berriman M."/>
            <person name="Smith D.F."/>
            <person name="Hertz-Fowler C."/>
            <person name="Mottram J.C."/>
        </authorList>
    </citation>
    <scope>NUCLEOTIDE SEQUENCE [LARGE SCALE GENOMIC DNA]</scope>
    <source>
        <strain evidence="3">MHOM/IL/81/Friedlin</strain>
    </source>
</reference>
<evidence type="ECO:0000313" key="2">
    <source>
        <dbReference type="EMBL" id="CBZ05838.1"/>
    </source>
</evidence>
<feature type="region of interest" description="Disordered" evidence="1">
    <location>
        <begin position="341"/>
        <end position="372"/>
    </location>
</feature>
<feature type="compositionally biased region" description="Polar residues" evidence="1">
    <location>
        <begin position="591"/>
        <end position="609"/>
    </location>
</feature>
<evidence type="ECO:0000313" key="3">
    <source>
        <dbReference type="Proteomes" id="UP000000542"/>
    </source>
</evidence>
<proteinExistence type="predicted"/>
<accession>E9ACS9</accession>
<feature type="region of interest" description="Disordered" evidence="1">
    <location>
        <begin position="392"/>
        <end position="424"/>
    </location>
</feature>
<reference evidence="2 3" key="1">
    <citation type="journal article" date="2005" name="Science">
        <title>The genome of the kinetoplastid parasite, Leishmania major.</title>
        <authorList>
            <person name="Ivens A.C."/>
            <person name="Peacock C.S."/>
            <person name="Worthey E.A."/>
            <person name="Murphy L."/>
            <person name="Aggarwal G."/>
            <person name="Berriman M."/>
            <person name="Sisk E."/>
            <person name="Rajandream M.A."/>
            <person name="Adlem E."/>
            <person name="Aert R."/>
            <person name="Anupama A."/>
            <person name="Apostolou Z."/>
            <person name="Attipoe P."/>
            <person name="Bason N."/>
            <person name="Bauser C."/>
            <person name="Beck A."/>
            <person name="Beverley S.M."/>
            <person name="Bianchettin G."/>
            <person name="Borzym K."/>
            <person name="Bothe G."/>
            <person name="Bruschi C.V."/>
            <person name="Collins M."/>
            <person name="Cadag E."/>
            <person name="Ciarloni L."/>
            <person name="Clayton C."/>
            <person name="Coulson R.M."/>
            <person name="Cronin A."/>
            <person name="Cruz A.K."/>
            <person name="Davies R.M."/>
            <person name="De Gaudenzi J."/>
            <person name="Dobson D.E."/>
            <person name="Duesterhoeft A."/>
            <person name="Fazelina G."/>
            <person name="Fosker N."/>
            <person name="Frasch A.C."/>
            <person name="Fraser A."/>
            <person name="Fuchs M."/>
            <person name="Gabel C."/>
            <person name="Goble A."/>
            <person name="Goffeau A."/>
            <person name="Harris D."/>
            <person name="Hertz-Fowler C."/>
            <person name="Hilbert H."/>
            <person name="Horn D."/>
            <person name="Huang Y."/>
            <person name="Klages S."/>
            <person name="Knights A."/>
            <person name="Kube M."/>
            <person name="Larke N."/>
            <person name="Litvin L."/>
            <person name="Lord A."/>
            <person name="Louie T."/>
            <person name="Marra M."/>
            <person name="Masuy D."/>
            <person name="Matthews K."/>
            <person name="Michaeli S."/>
            <person name="Mottram J.C."/>
            <person name="Muller-Auer S."/>
            <person name="Munden H."/>
            <person name="Nelson S."/>
            <person name="Norbertczak H."/>
            <person name="Oliver K."/>
            <person name="O'neil S."/>
            <person name="Pentony M."/>
            <person name="Pohl T.M."/>
            <person name="Price C."/>
            <person name="Purnelle B."/>
            <person name="Quail M.A."/>
            <person name="Rabbinowitsch E."/>
            <person name="Reinhardt R."/>
            <person name="Rieger M."/>
            <person name="Rinta J."/>
            <person name="Robben J."/>
            <person name="Robertson L."/>
            <person name="Ruiz J.C."/>
            <person name="Rutter S."/>
            <person name="Saunders D."/>
            <person name="Schafer M."/>
            <person name="Schein J."/>
            <person name="Schwartz D.C."/>
            <person name="Seeger K."/>
            <person name="Seyler A."/>
            <person name="Sharp S."/>
            <person name="Shin H."/>
            <person name="Sivam D."/>
            <person name="Squares R."/>
            <person name="Squares S."/>
            <person name="Tosato V."/>
            <person name="Vogt C."/>
            <person name="Volckaert G."/>
            <person name="Wambutt R."/>
            <person name="Warren T."/>
            <person name="Wedler H."/>
            <person name="Woodward J."/>
            <person name="Zhou S."/>
            <person name="Zimmermann W."/>
            <person name="Smith D.F."/>
            <person name="Blackwell J.M."/>
            <person name="Stuart K.D."/>
            <person name="Barrell B."/>
            <person name="Myler P.J."/>
        </authorList>
    </citation>
    <scope>NUCLEOTIDE SEQUENCE [LARGE SCALE GENOMIC DNA]</scope>
    <source>
        <strain evidence="3">MHOM/IL/81/Friedlin</strain>
    </source>
</reference>
<dbReference type="EMBL" id="FR796420">
    <property type="protein sequence ID" value="CBZ05838.1"/>
    <property type="molecule type" value="Genomic_DNA"/>
</dbReference>
<feature type="compositionally biased region" description="Basic and acidic residues" evidence="1">
    <location>
        <begin position="21"/>
        <end position="34"/>
    </location>
</feature>
<feature type="region of interest" description="Disordered" evidence="1">
    <location>
        <begin position="751"/>
        <end position="801"/>
    </location>
</feature>
<dbReference type="AlphaFoldDB" id="E9ACS9"/>
<feature type="region of interest" description="Disordered" evidence="1">
    <location>
        <begin position="260"/>
        <end position="294"/>
    </location>
</feature>
<dbReference type="VEuPathDB" id="TriTrypDB:LMJSD75_240020300"/>
<feature type="region of interest" description="Disordered" evidence="1">
    <location>
        <begin position="497"/>
        <end position="546"/>
    </location>
</feature>
<dbReference type="HOGENOM" id="CLU_317726_0_0_1"/>
<feature type="compositionally biased region" description="Low complexity" evidence="1">
    <location>
        <begin position="529"/>
        <end position="546"/>
    </location>
</feature>
<feature type="compositionally biased region" description="Low complexity" evidence="1">
    <location>
        <begin position="411"/>
        <end position="424"/>
    </location>
</feature>
<feature type="compositionally biased region" description="Low complexity" evidence="1">
    <location>
        <begin position="157"/>
        <end position="169"/>
    </location>
</feature>
<feature type="compositionally biased region" description="Low complexity" evidence="1">
    <location>
        <begin position="124"/>
        <end position="136"/>
    </location>
</feature>
<feature type="compositionally biased region" description="Low complexity" evidence="1">
    <location>
        <begin position="260"/>
        <end position="281"/>
    </location>
</feature>
<organism evidence="2 3">
    <name type="scientific">Leishmania major</name>
    <dbReference type="NCBI Taxonomy" id="5664"/>
    <lineage>
        <taxon>Eukaryota</taxon>
        <taxon>Discoba</taxon>
        <taxon>Euglenozoa</taxon>
        <taxon>Kinetoplastea</taxon>
        <taxon>Metakinetoplastina</taxon>
        <taxon>Trypanosomatida</taxon>
        <taxon>Trypanosomatidae</taxon>
        <taxon>Leishmaniinae</taxon>
        <taxon>Leishmania</taxon>
    </lineage>
</organism>
<evidence type="ECO:0000256" key="1">
    <source>
        <dbReference type="SAM" id="MobiDB-lite"/>
    </source>
</evidence>
<dbReference type="KEGG" id="lma:LMJF_24_1435"/>
<dbReference type="VEuPathDB" id="TriTrypDB:LMJFC_240021900"/>
<dbReference type="GeneID" id="12981302"/>
<feature type="compositionally biased region" description="Low complexity" evidence="1">
    <location>
        <begin position="507"/>
        <end position="517"/>
    </location>
</feature>
<dbReference type="eggNOG" id="ENOG502SI0G">
    <property type="taxonomic scope" value="Eukaryota"/>
</dbReference>
<feature type="region of interest" description="Disordered" evidence="1">
    <location>
        <begin position="1"/>
        <end position="105"/>
    </location>
</feature>
<dbReference type="VEuPathDB" id="TriTrypDB:LMJLV39_240020900"/>
<dbReference type="InParanoid" id="E9ACS9"/>
<keyword evidence="3" id="KW-1185">Reference proteome</keyword>
<gene>
    <name evidence="2" type="ORF">LMJF_24_1435</name>
</gene>
<feature type="region of interest" description="Disordered" evidence="1">
    <location>
        <begin position="582"/>
        <end position="654"/>
    </location>
</feature>
<dbReference type="VEuPathDB" id="TriTrypDB:LmjF.24.1435"/>
<name>E9ACS9_LEIMA</name>
<dbReference type="RefSeq" id="XP_003721801.1">
    <property type="nucleotide sequence ID" value="XM_003721753.1"/>
</dbReference>
<feature type="region of interest" description="Disordered" evidence="1">
    <location>
        <begin position="124"/>
        <end position="192"/>
    </location>
</feature>
<feature type="compositionally biased region" description="Low complexity" evidence="1">
    <location>
        <begin position="37"/>
        <end position="105"/>
    </location>
</feature>
<dbReference type="Proteomes" id="UP000000542">
    <property type="component" value="Chromosome 24"/>
</dbReference>